<sequence>MCPGFYKKHKHYSKREFQHHKGVSICDSNHKNMK</sequence>
<accession>A0A0A8ZP76</accession>
<evidence type="ECO:0000313" key="1">
    <source>
        <dbReference type="EMBL" id="JAD41224.1"/>
    </source>
</evidence>
<dbReference type="EMBL" id="GBRH01256671">
    <property type="protein sequence ID" value="JAD41224.1"/>
    <property type="molecule type" value="Transcribed_RNA"/>
</dbReference>
<reference evidence="1" key="2">
    <citation type="journal article" date="2015" name="Data Brief">
        <title>Shoot transcriptome of the giant reed, Arundo donax.</title>
        <authorList>
            <person name="Barrero R.A."/>
            <person name="Guerrero F.D."/>
            <person name="Moolhuijzen P."/>
            <person name="Goolsby J.A."/>
            <person name="Tidwell J."/>
            <person name="Bellgard S.E."/>
            <person name="Bellgard M.I."/>
        </authorList>
    </citation>
    <scope>NUCLEOTIDE SEQUENCE</scope>
    <source>
        <tissue evidence="1">Shoot tissue taken approximately 20 cm above the soil surface</tissue>
    </source>
</reference>
<organism evidence="1">
    <name type="scientific">Arundo donax</name>
    <name type="common">Giant reed</name>
    <name type="synonym">Donax arundinaceus</name>
    <dbReference type="NCBI Taxonomy" id="35708"/>
    <lineage>
        <taxon>Eukaryota</taxon>
        <taxon>Viridiplantae</taxon>
        <taxon>Streptophyta</taxon>
        <taxon>Embryophyta</taxon>
        <taxon>Tracheophyta</taxon>
        <taxon>Spermatophyta</taxon>
        <taxon>Magnoliopsida</taxon>
        <taxon>Liliopsida</taxon>
        <taxon>Poales</taxon>
        <taxon>Poaceae</taxon>
        <taxon>PACMAD clade</taxon>
        <taxon>Arundinoideae</taxon>
        <taxon>Arundineae</taxon>
        <taxon>Arundo</taxon>
    </lineage>
</organism>
<reference evidence="1" key="1">
    <citation type="submission" date="2014-09" db="EMBL/GenBank/DDBJ databases">
        <authorList>
            <person name="Magalhaes I.L.F."/>
            <person name="Oliveira U."/>
            <person name="Santos F.R."/>
            <person name="Vidigal T.H.D.A."/>
            <person name="Brescovit A.D."/>
            <person name="Santos A.J."/>
        </authorList>
    </citation>
    <scope>NUCLEOTIDE SEQUENCE</scope>
    <source>
        <tissue evidence="1">Shoot tissue taken approximately 20 cm above the soil surface</tissue>
    </source>
</reference>
<name>A0A0A8ZP76_ARUDO</name>
<dbReference type="AlphaFoldDB" id="A0A0A8ZP76"/>
<proteinExistence type="predicted"/>
<protein>
    <submittedName>
        <fullName evidence="1">Uncharacterized protein</fullName>
    </submittedName>
</protein>